<keyword evidence="3" id="KW-1185">Reference proteome</keyword>
<feature type="transmembrane region" description="Helical" evidence="1">
    <location>
        <begin position="12"/>
        <end position="30"/>
    </location>
</feature>
<evidence type="ECO:0000256" key="1">
    <source>
        <dbReference type="SAM" id="Phobius"/>
    </source>
</evidence>
<dbReference type="Proteomes" id="UP001178888">
    <property type="component" value="Unassembled WGS sequence"/>
</dbReference>
<dbReference type="RefSeq" id="WP_308913827.1">
    <property type="nucleotide sequence ID" value="NZ_JAVGVR010000001.1"/>
</dbReference>
<feature type="transmembrane region" description="Helical" evidence="1">
    <location>
        <begin position="120"/>
        <end position="141"/>
    </location>
</feature>
<name>A0AA90QT78_9BACI</name>
<feature type="transmembrane region" description="Helical" evidence="1">
    <location>
        <begin position="180"/>
        <end position="199"/>
    </location>
</feature>
<reference evidence="2" key="1">
    <citation type="submission" date="2023-08" db="EMBL/GenBank/DDBJ databases">
        <title>Nitrogen cycling bacteria in agricultural field soils.</title>
        <authorList>
            <person name="Jang J."/>
        </authorList>
    </citation>
    <scope>NUCLEOTIDE SEQUENCE</scope>
    <source>
        <strain evidence="2">PS3-36</strain>
    </source>
</reference>
<keyword evidence="1" id="KW-1133">Transmembrane helix</keyword>
<gene>
    <name evidence="2" type="ORF">RCG21_23020</name>
</gene>
<keyword evidence="1" id="KW-0472">Membrane</keyword>
<dbReference type="AlphaFoldDB" id="A0AA90QT78"/>
<organism evidence="2 3">
    <name type="scientific">Bacillus salipaludis</name>
    <dbReference type="NCBI Taxonomy" id="2547811"/>
    <lineage>
        <taxon>Bacteria</taxon>
        <taxon>Bacillati</taxon>
        <taxon>Bacillota</taxon>
        <taxon>Bacilli</taxon>
        <taxon>Bacillales</taxon>
        <taxon>Bacillaceae</taxon>
        <taxon>Bacillus</taxon>
    </lineage>
</organism>
<sequence length="217" mass="24939">MKNTKKGILQTGLLYSIIFLFTLYIFFMFLNNGVEQAPIVKAKLKNHDFSLSTWKWFFYPHIVLGIISLALGPLQLTMKSGKNIKLHKRLGYLYAGSIFLNILAVPYLSLFATGGRGTTIAFLVLDVCWLWTTSFGGMRAVQRKVQEHKLWMLRSYAITWVFVTFRIVLIPLSIFLNHSISFPIAVYLSIMINLGIMEWRRNRKSKGIKKLTSINPV</sequence>
<feature type="transmembrane region" description="Helical" evidence="1">
    <location>
        <begin position="56"/>
        <end position="78"/>
    </location>
</feature>
<protein>
    <submittedName>
        <fullName evidence="2">DUF2306 domain-containing protein</fullName>
    </submittedName>
</protein>
<accession>A0AA90QT78</accession>
<feature type="transmembrane region" description="Helical" evidence="1">
    <location>
        <begin position="153"/>
        <end position="174"/>
    </location>
</feature>
<keyword evidence="1" id="KW-0812">Transmembrane</keyword>
<dbReference type="Pfam" id="PF10067">
    <property type="entry name" value="DUF2306"/>
    <property type="match status" value="1"/>
</dbReference>
<proteinExistence type="predicted"/>
<comment type="caution">
    <text evidence="2">The sequence shown here is derived from an EMBL/GenBank/DDBJ whole genome shotgun (WGS) entry which is preliminary data.</text>
</comment>
<evidence type="ECO:0000313" key="2">
    <source>
        <dbReference type="EMBL" id="MDQ6599170.1"/>
    </source>
</evidence>
<evidence type="ECO:0000313" key="3">
    <source>
        <dbReference type="Proteomes" id="UP001178888"/>
    </source>
</evidence>
<feature type="transmembrane region" description="Helical" evidence="1">
    <location>
        <begin position="90"/>
        <end position="108"/>
    </location>
</feature>
<dbReference type="InterPro" id="IPR018750">
    <property type="entry name" value="DUF2306_membrane"/>
</dbReference>
<dbReference type="EMBL" id="JAVGVR010000001">
    <property type="protein sequence ID" value="MDQ6599170.1"/>
    <property type="molecule type" value="Genomic_DNA"/>
</dbReference>